<protein>
    <submittedName>
        <fullName evidence="2">Uncharacterized protein</fullName>
    </submittedName>
</protein>
<organism evidence="2 3">
    <name type="scientific">Salix udensis</name>
    <dbReference type="NCBI Taxonomy" id="889485"/>
    <lineage>
        <taxon>Eukaryota</taxon>
        <taxon>Viridiplantae</taxon>
        <taxon>Streptophyta</taxon>
        <taxon>Embryophyta</taxon>
        <taxon>Tracheophyta</taxon>
        <taxon>Spermatophyta</taxon>
        <taxon>Magnoliopsida</taxon>
        <taxon>eudicotyledons</taxon>
        <taxon>Gunneridae</taxon>
        <taxon>Pentapetalae</taxon>
        <taxon>rosids</taxon>
        <taxon>fabids</taxon>
        <taxon>Malpighiales</taxon>
        <taxon>Salicaceae</taxon>
        <taxon>Saliceae</taxon>
        <taxon>Salix</taxon>
    </lineage>
</organism>
<gene>
    <name evidence="2" type="ORF">OIU84_000183</name>
</gene>
<evidence type="ECO:0000313" key="2">
    <source>
        <dbReference type="EMBL" id="KAJ6434889.1"/>
    </source>
</evidence>
<proteinExistence type="predicted"/>
<dbReference type="Proteomes" id="UP001162972">
    <property type="component" value="Chromosome 18"/>
</dbReference>
<evidence type="ECO:0000256" key="1">
    <source>
        <dbReference type="SAM" id="MobiDB-lite"/>
    </source>
</evidence>
<keyword evidence="3" id="KW-1185">Reference proteome</keyword>
<name>A0AAD6L428_9ROSI</name>
<reference evidence="2 3" key="1">
    <citation type="journal article" date="2023" name="Int. J. Mol. Sci.">
        <title>De Novo Assembly and Annotation of 11 Diverse Shrub Willow (Salix) Genomes Reveals Novel Gene Organization in Sex-Linked Regions.</title>
        <authorList>
            <person name="Hyden B."/>
            <person name="Feng K."/>
            <person name="Yates T.B."/>
            <person name="Jawdy S."/>
            <person name="Cereghino C."/>
            <person name="Smart L.B."/>
            <person name="Muchero W."/>
        </authorList>
    </citation>
    <scope>NUCLEOTIDE SEQUENCE [LARGE SCALE GENOMIC DNA]</scope>
    <source>
        <tissue evidence="2">Shoot tip</tissue>
    </source>
</reference>
<dbReference type="AlphaFoldDB" id="A0AAD6L428"/>
<accession>A0AAD6L428</accession>
<comment type="caution">
    <text evidence="2">The sequence shown here is derived from an EMBL/GenBank/DDBJ whole genome shotgun (WGS) entry which is preliminary data.</text>
</comment>
<dbReference type="EMBL" id="JAPFFJ010000001">
    <property type="protein sequence ID" value="KAJ6434889.1"/>
    <property type="molecule type" value="Genomic_DNA"/>
</dbReference>
<evidence type="ECO:0000313" key="3">
    <source>
        <dbReference type="Proteomes" id="UP001162972"/>
    </source>
</evidence>
<feature type="region of interest" description="Disordered" evidence="1">
    <location>
        <begin position="1"/>
        <end position="91"/>
    </location>
</feature>
<sequence length="105" mass="11148">MATAAAEEAPGKGIMEVQKVTGSSGPAQPKSLDGLPSDIRYIRQRPVLKDKPPTLEPVVSLRSSKAGDLASKKAAEKPENAGKQSSKEDLHFHLEIISGSLTNEK</sequence>
<feature type="compositionally biased region" description="Basic and acidic residues" evidence="1">
    <location>
        <begin position="70"/>
        <end position="91"/>
    </location>
</feature>